<protein>
    <recommendedName>
        <fullName evidence="3">Short-chain dehydrogenase</fullName>
    </recommendedName>
</protein>
<organism evidence="1 2">
    <name type="scientific">Micromonospora profundi</name>
    <dbReference type="NCBI Taxonomy" id="1420889"/>
    <lineage>
        <taxon>Bacteria</taxon>
        <taxon>Bacillati</taxon>
        <taxon>Actinomycetota</taxon>
        <taxon>Actinomycetes</taxon>
        <taxon>Micromonosporales</taxon>
        <taxon>Micromonosporaceae</taxon>
        <taxon>Micromonospora</taxon>
    </lineage>
</organism>
<dbReference type="EMBL" id="CP130472">
    <property type="protein sequence ID" value="WLS44825.1"/>
    <property type="molecule type" value="Genomic_DNA"/>
</dbReference>
<dbReference type="InterPro" id="IPR036291">
    <property type="entry name" value="NAD(P)-bd_dom_sf"/>
</dbReference>
<evidence type="ECO:0000313" key="2">
    <source>
        <dbReference type="Proteomes" id="UP001235874"/>
    </source>
</evidence>
<dbReference type="SUPFAM" id="SSF51735">
    <property type="entry name" value="NAD(P)-binding Rossmann-fold domains"/>
    <property type="match status" value="1"/>
</dbReference>
<accession>A0AAJ6HPM7</accession>
<dbReference type="Gene3D" id="3.40.50.720">
    <property type="entry name" value="NAD(P)-binding Rossmann-like Domain"/>
    <property type="match status" value="1"/>
</dbReference>
<sequence>MRKNGYGRIVNVTSHMGTFGEMGTGSVSYRVSKAGLTP</sequence>
<evidence type="ECO:0008006" key="3">
    <source>
        <dbReference type="Google" id="ProtNLM"/>
    </source>
</evidence>
<name>A0AAJ6HPM7_9ACTN</name>
<keyword evidence="2" id="KW-1185">Reference proteome</keyword>
<proteinExistence type="predicted"/>
<dbReference type="AlphaFoldDB" id="A0AAJ6HPM7"/>
<dbReference type="KEGG" id="mprn:Q3V37_26140"/>
<evidence type="ECO:0000313" key="1">
    <source>
        <dbReference type="EMBL" id="WLS44825.1"/>
    </source>
</evidence>
<gene>
    <name evidence="1" type="ORF">Q3V37_26140</name>
</gene>
<reference evidence="1 2" key="1">
    <citation type="submission" date="2023-07" db="EMBL/GenBank/DDBJ databases">
        <title>Micromonospora profundi TRM 95458 converts glycerol to a new osmotic compound.</title>
        <authorList>
            <person name="Lu D."/>
        </authorList>
    </citation>
    <scope>NUCLEOTIDE SEQUENCE [LARGE SCALE GENOMIC DNA]</scope>
    <source>
        <strain evidence="1 2">TRM95458</strain>
    </source>
</reference>
<dbReference type="Proteomes" id="UP001235874">
    <property type="component" value="Chromosome"/>
</dbReference>